<proteinExistence type="inferred from homology"/>
<reference evidence="4" key="1">
    <citation type="submission" date="2021-01" db="EMBL/GenBank/DDBJ databases">
        <title>Genome sequence of Phenylobacterium sp. 20VBR1 isolated from a valley glaceir, Ny-Alesund, Svalbard.</title>
        <authorList>
            <person name="Thomas F.A."/>
            <person name="Krishnan K.P."/>
            <person name="Sinha R.K."/>
        </authorList>
    </citation>
    <scope>NUCLEOTIDE SEQUENCE</scope>
    <source>
        <strain evidence="4">20VBR1</strain>
    </source>
</reference>
<dbReference type="SUPFAM" id="SSF53850">
    <property type="entry name" value="Periplasmic binding protein-like II"/>
    <property type="match status" value="1"/>
</dbReference>
<protein>
    <recommendedName>
        <fullName evidence="3">LysR substrate-binding domain-containing protein</fullName>
    </recommendedName>
</protein>
<accession>A0A974P7A3</accession>
<comment type="similarity">
    <text evidence="1">Belongs to the LysR transcriptional regulatory family.</text>
</comment>
<dbReference type="GO" id="GO:0043565">
    <property type="term" value="F:sequence-specific DNA binding"/>
    <property type="evidence" value="ECO:0007669"/>
    <property type="project" value="TreeGrafter"/>
</dbReference>
<dbReference type="GO" id="GO:0003700">
    <property type="term" value="F:DNA-binding transcription factor activity"/>
    <property type="evidence" value="ECO:0007669"/>
    <property type="project" value="TreeGrafter"/>
</dbReference>
<dbReference type="GO" id="GO:0006351">
    <property type="term" value="P:DNA-templated transcription"/>
    <property type="evidence" value="ECO:0007669"/>
    <property type="project" value="TreeGrafter"/>
</dbReference>
<dbReference type="InterPro" id="IPR058163">
    <property type="entry name" value="LysR-type_TF_proteobact-type"/>
</dbReference>
<dbReference type="Gene3D" id="3.40.190.290">
    <property type="match status" value="1"/>
</dbReference>
<evidence type="ECO:0000259" key="3">
    <source>
        <dbReference type="Pfam" id="PF03466"/>
    </source>
</evidence>
<evidence type="ECO:0000313" key="4">
    <source>
        <dbReference type="EMBL" id="QQZ51928.1"/>
    </source>
</evidence>
<dbReference type="PANTHER" id="PTHR30537:SF1">
    <property type="entry name" value="HTH-TYPE TRANSCRIPTIONAL REGULATOR PGRR"/>
    <property type="match status" value="1"/>
</dbReference>
<sequence length="124" mass="12739">MSPGAARQRSPPTSSRTSVSAPACPAGRSCAGSSRARGGDPPRSARPVGSGSPDLSLQAARGGAGLAFVNCRSASKDLASGTLIQVLADWTPPFPGIALYYPRQRLPSAGLRAFIDCFQAARLR</sequence>
<dbReference type="AlphaFoldDB" id="A0A974P7A3"/>
<dbReference type="InterPro" id="IPR005119">
    <property type="entry name" value="LysR_subst-bd"/>
</dbReference>
<feature type="region of interest" description="Disordered" evidence="2">
    <location>
        <begin position="1"/>
        <end position="56"/>
    </location>
</feature>
<dbReference type="Pfam" id="PF03466">
    <property type="entry name" value="LysR_substrate"/>
    <property type="match status" value="1"/>
</dbReference>
<feature type="compositionally biased region" description="Low complexity" evidence="2">
    <location>
        <begin position="1"/>
        <end position="23"/>
    </location>
</feature>
<organism evidence="4">
    <name type="scientific">Phenylobacterium glaciei</name>
    <dbReference type="NCBI Taxonomy" id="2803784"/>
    <lineage>
        <taxon>Bacteria</taxon>
        <taxon>Pseudomonadati</taxon>
        <taxon>Pseudomonadota</taxon>
        <taxon>Alphaproteobacteria</taxon>
        <taxon>Caulobacterales</taxon>
        <taxon>Caulobacteraceae</taxon>
        <taxon>Phenylobacterium</taxon>
    </lineage>
</organism>
<dbReference type="EMBL" id="CP068570">
    <property type="protein sequence ID" value="QQZ51928.1"/>
    <property type="molecule type" value="Genomic_DNA"/>
</dbReference>
<evidence type="ECO:0000256" key="1">
    <source>
        <dbReference type="ARBA" id="ARBA00009437"/>
    </source>
</evidence>
<evidence type="ECO:0000256" key="2">
    <source>
        <dbReference type="SAM" id="MobiDB-lite"/>
    </source>
</evidence>
<dbReference type="PANTHER" id="PTHR30537">
    <property type="entry name" value="HTH-TYPE TRANSCRIPTIONAL REGULATOR"/>
    <property type="match status" value="1"/>
</dbReference>
<gene>
    <name evidence="4" type="ORF">JKL49_07405</name>
</gene>
<name>A0A974P7A3_9CAUL</name>
<feature type="domain" description="LysR substrate-binding" evidence="3">
    <location>
        <begin position="47"/>
        <end position="120"/>
    </location>
</feature>